<sequence>MATYRELMDAARRADAAGDWSGAKRFLELAREAQRSGNSAGPTAQGGDLIQVQSTDGTTFQFPAGTDRATMKGALQNHYSKQTDTPPITLDFGGTKVEVDSSFRDLPADRQNRIVDEIALRLKNGTLSGNANPATEQNPGLWQALKDNVFGDNDPNSQNFGEKVGSALNKAGEAMTFGLIGDEAGAAADAALGIGSYDNRLQHYRQQEHVLQRDNPKTALGAELGGAVLGAMAPGGAIGTLGRGAGLLPRLAASTATGAAMGGTYGFMEGEGGFDNRMSDAKTGAKVGAAVGFAAPVVGRGVQKLADGHAARQAITKAIKGAPSSEALRAEGRAAYDAIDRANVQIQPQAFDRTRQRILNMLRQNTGFDELPGPGSLTPNSARAMEIMRQAGDRMAKEPTAALPFKSLDQMRRQAGAAAGNFANKTDQKAGMEIISGLDDLVKNLAPGDVVSGDVQALKTLIPKARDVWSRMSKSQMIDDAIEAGQNNYLSGGASGIRNQFKRILSNKKLAAKFTEAEKAAMRKVVNGSMGSQIMNLLGGGLGQLGQIGAGFGLGGPAGAAAGAVTGSLARRGSEVIASRNAEIARAMVANGKLNRLPVASESSRRAIEALMRRGAAPAN</sequence>
<protein>
    <recommendedName>
        <fullName evidence="3">Injection protein</fullName>
    </recommendedName>
</protein>
<evidence type="ECO:0000313" key="1">
    <source>
        <dbReference type="EMBL" id="OOY23132.1"/>
    </source>
</evidence>
<gene>
    <name evidence="1" type="ORF">BMI91_16955</name>
</gene>
<organism evidence="1 2">
    <name type="scientific">Thioclava sediminum</name>
    <dbReference type="NCBI Taxonomy" id="1915319"/>
    <lineage>
        <taxon>Bacteria</taxon>
        <taxon>Pseudomonadati</taxon>
        <taxon>Pseudomonadota</taxon>
        <taxon>Alphaproteobacteria</taxon>
        <taxon>Rhodobacterales</taxon>
        <taxon>Paracoccaceae</taxon>
        <taxon>Thioclava</taxon>
    </lineage>
</organism>
<evidence type="ECO:0008006" key="3">
    <source>
        <dbReference type="Google" id="ProtNLM"/>
    </source>
</evidence>
<comment type="caution">
    <text evidence="1">The sequence shown here is derived from an EMBL/GenBank/DDBJ whole genome shotgun (WGS) entry which is preliminary data.</text>
</comment>
<dbReference type="EMBL" id="MPZV01000004">
    <property type="protein sequence ID" value="OOY23132.1"/>
    <property type="molecule type" value="Genomic_DNA"/>
</dbReference>
<dbReference type="Proteomes" id="UP000190787">
    <property type="component" value="Unassembled WGS sequence"/>
</dbReference>
<proteinExistence type="predicted"/>
<name>A0ABX3MUT7_9RHOB</name>
<evidence type="ECO:0000313" key="2">
    <source>
        <dbReference type="Proteomes" id="UP000190787"/>
    </source>
</evidence>
<accession>A0ABX3MUT7</accession>
<keyword evidence="2" id="KW-1185">Reference proteome</keyword>
<reference evidence="1 2" key="1">
    <citation type="submission" date="2016-11" db="EMBL/GenBank/DDBJ databases">
        <title>A multilocus sequence analysis scheme for characterization of bacteria in the genus Thioclava.</title>
        <authorList>
            <person name="Liu Y."/>
            <person name="Shao Z."/>
        </authorList>
    </citation>
    <scope>NUCLEOTIDE SEQUENCE [LARGE SCALE GENOMIC DNA]</scope>
    <source>
        <strain evidence="1 2">TAW-CT134</strain>
    </source>
</reference>